<dbReference type="SMART" id="SM00367">
    <property type="entry name" value="LRR_CC"/>
    <property type="match status" value="1"/>
</dbReference>
<dbReference type="Pfam" id="PF12937">
    <property type="entry name" value="F-box-like"/>
    <property type="match status" value="1"/>
</dbReference>
<evidence type="ECO:0000259" key="1">
    <source>
        <dbReference type="Pfam" id="PF12937"/>
    </source>
</evidence>
<dbReference type="Gene3D" id="3.80.10.10">
    <property type="entry name" value="Ribonuclease Inhibitor"/>
    <property type="match status" value="1"/>
</dbReference>
<dbReference type="InterPro" id="IPR001810">
    <property type="entry name" value="F-box_dom"/>
</dbReference>
<dbReference type="SUPFAM" id="SSF81383">
    <property type="entry name" value="F-box domain"/>
    <property type="match status" value="1"/>
</dbReference>
<dbReference type="EMBL" id="JBFOLJ010000006">
    <property type="protein sequence ID" value="KAL2529874.1"/>
    <property type="molecule type" value="Genomic_DNA"/>
</dbReference>
<evidence type="ECO:0000313" key="3">
    <source>
        <dbReference type="Proteomes" id="UP001604277"/>
    </source>
</evidence>
<organism evidence="2 3">
    <name type="scientific">Forsythia ovata</name>
    <dbReference type="NCBI Taxonomy" id="205694"/>
    <lineage>
        <taxon>Eukaryota</taxon>
        <taxon>Viridiplantae</taxon>
        <taxon>Streptophyta</taxon>
        <taxon>Embryophyta</taxon>
        <taxon>Tracheophyta</taxon>
        <taxon>Spermatophyta</taxon>
        <taxon>Magnoliopsida</taxon>
        <taxon>eudicotyledons</taxon>
        <taxon>Gunneridae</taxon>
        <taxon>Pentapetalae</taxon>
        <taxon>asterids</taxon>
        <taxon>lamiids</taxon>
        <taxon>Lamiales</taxon>
        <taxon>Oleaceae</taxon>
        <taxon>Forsythieae</taxon>
        <taxon>Forsythia</taxon>
    </lineage>
</organism>
<dbReference type="AlphaFoldDB" id="A0ABD1UXT7"/>
<reference evidence="3" key="1">
    <citation type="submission" date="2024-07" db="EMBL/GenBank/DDBJ databases">
        <title>Two chromosome-level genome assemblies of Korean endemic species Abeliophyllum distichum and Forsythia ovata (Oleaceae).</title>
        <authorList>
            <person name="Jang H."/>
        </authorList>
    </citation>
    <scope>NUCLEOTIDE SEQUENCE [LARGE SCALE GENOMIC DNA]</scope>
</reference>
<evidence type="ECO:0000313" key="2">
    <source>
        <dbReference type="EMBL" id="KAL2529874.1"/>
    </source>
</evidence>
<keyword evidence="3" id="KW-1185">Reference proteome</keyword>
<accession>A0ABD1UXT7</accession>
<gene>
    <name evidence="2" type="ORF">Fot_22475</name>
</gene>
<comment type="caution">
    <text evidence="2">The sequence shown here is derived from an EMBL/GenBank/DDBJ whole genome shotgun (WGS) entry which is preliminary data.</text>
</comment>
<dbReference type="InterPro" id="IPR036047">
    <property type="entry name" value="F-box-like_dom_sf"/>
</dbReference>
<sequence>MRGFDWINSLLRDELMVKIFRYLETNENQEAASLVCKRWLSLVRIRCETIRSGFSASTNSLVERLIGTCLSMFAMLQSNDYRTWWPDKGMEAPSEGCPLLKDLVISKCPQVTDVGLGYIARNCTSLEPYNMI</sequence>
<feature type="domain" description="F-box" evidence="1">
    <location>
        <begin position="13"/>
        <end position="43"/>
    </location>
</feature>
<dbReference type="InterPro" id="IPR006553">
    <property type="entry name" value="Leu-rich_rpt_Cys-con_subtyp"/>
</dbReference>
<dbReference type="SUPFAM" id="SSF52047">
    <property type="entry name" value="RNI-like"/>
    <property type="match status" value="1"/>
</dbReference>
<protein>
    <submittedName>
        <fullName evidence="2">F-box/LRR-repeat protein 4-like</fullName>
    </submittedName>
</protein>
<proteinExistence type="predicted"/>
<dbReference type="InterPro" id="IPR032675">
    <property type="entry name" value="LRR_dom_sf"/>
</dbReference>
<dbReference type="Proteomes" id="UP001604277">
    <property type="component" value="Unassembled WGS sequence"/>
</dbReference>
<name>A0ABD1UXT7_9LAMI</name>